<dbReference type="AlphaFoldDB" id="A0A0R3MQ01"/>
<dbReference type="Proteomes" id="UP000052023">
    <property type="component" value="Unassembled WGS sequence"/>
</dbReference>
<evidence type="ECO:0000313" key="1">
    <source>
        <dbReference type="EMBL" id="KRR22274.1"/>
    </source>
</evidence>
<comment type="caution">
    <text evidence="1">The sequence shown here is derived from an EMBL/GenBank/DDBJ whole genome shotgun (WGS) entry which is preliminary data.</text>
</comment>
<keyword evidence="2" id="KW-1185">Reference proteome</keyword>
<name>A0A0R3MQ01_9BRAD</name>
<accession>A0A0R3MQ01</accession>
<reference evidence="1 2" key="1">
    <citation type="submission" date="2014-03" db="EMBL/GenBank/DDBJ databases">
        <title>Bradyrhizobium valentinum sp. nov., isolated from effective nodules of Lupinus mariae-josephae, a lupine endemic of basic-lime soils in Eastern Spain.</title>
        <authorList>
            <person name="Duran D."/>
            <person name="Rey L."/>
            <person name="Navarro A."/>
            <person name="Busquets A."/>
            <person name="Imperial J."/>
            <person name="Ruiz-Argueso T."/>
        </authorList>
    </citation>
    <scope>NUCLEOTIDE SEQUENCE [LARGE SCALE GENOMIC DNA]</scope>
    <source>
        <strain evidence="1 2">Ro19</strain>
    </source>
</reference>
<gene>
    <name evidence="1" type="ORF">CQ13_29735</name>
</gene>
<protein>
    <submittedName>
        <fullName evidence="1">Uncharacterized protein</fullName>
    </submittedName>
</protein>
<sequence>MLPVIMGSLICIDYASRGALPLANDIETGAARVAEAAGKALDRRLICAPVRAPAGAAQSHAKSKMTAATVVSHSGRQINAPLANALFAPSIVVLIAQNAEPKFQVF</sequence>
<proteinExistence type="predicted"/>
<evidence type="ECO:0000313" key="2">
    <source>
        <dbReference type="Proteomes" id="UP000052023"/>
    </source>
</evidence>
<dbReference type="EMBL" id="LLYA01000166">
    <property type="protein sequence ID" value="KRR22274.1"/>
    <property type="molecule type" value="Genomic_DNA"/>
</dbReference>
<organism evidence="1 2">
    <name type="scientific">Bradyrhizobium retamae</name>
    <dbReference type="NCBI Taxonomy" id="1300035"/>
    <lineage>
        <taxon>Bacteria</taxon>
        <taxon>Pseudomonadati</taxon>
        <taxon>Pseudomonadota</taxon>
        <taxon>Alphaproteobacteria</taxon>
        <taxon>Hyphomicrobiales</taxon>
        <taxon>Nitrobacteraceae</taxon>
        <taxon>Bradyrhizobium</taxon>
    </lineage>
</organism>